<dbReference type="GO" id="GO:0003677">
    <property type="term" value="F:DNA binding"/>
    <property type="evidence" value="ECO:0007669"/>
    <property type="project" value="InterPro"/>
</dbReference>
<dbReference type="AlphaFoldDB" id="A0A0W8F835"/>
<dbReference type="EMBL" id="LNQE01001468">
    <property type="protein sequence ID" value="KUG17021.1"/>
    <property type="molecule type" value="Genomic_DNA"/>
</dbReference>
<dbReference type="Gene3D" id="3.30.70.1290">
    <property type="entry name" value="Transposase IS200-like"/>
    <property type="match status" value="1"/>
</dbReference>
<dbReference type="SMART" id="SM01321">
    <property type="entry name" value="Y1_Tnp"/>
    <property type="match status" value="1"/>
</dbReference>
<dbReference type="PANTHER" id="PTHR33360:SF2">
    <property type="entry name" value="TRANSPOSASE FOR INSERTION SEQUENCE ELEMENT IS200"/>
    <property type="match status" value="1"/>
</dbReference>
<feature type="domain" description="Transposase IS200-like" evidence="1">
    <location>
        <begin position="11"/>
        <end position="132"/>
    </location>
</feature>
<protein>
    <submittedName>
        <fullName evidence="2">Mobile element protein</fullName>
    </submittedName>
</protein>
<sequence>MIEVKKASHCAYKIRYHMVFSIKYRRKLLQDIDRINYIKFVCSEIGERYYFDFDAIGTDGDHVHIFVGAAPRYSPSKVMQIVKSITAREFFKKYPEVKKQLWGGEFWSDGGYVGTVGDGVMADTIRNYVETQGSPEEKEAYKQMNLLDFE</sequence>
<dbReference type="InterPro" id="IPR036515">
    <property type="entry name" value="Transposase_17_sf"/>
</dbReference>
<dbReference type="SUPFAM" id="SSF143422">
    <property type="entry name" value="Transposase IS200-like"/>
    <property type="match status" value="1"/>
</dbReference>
<dbReference type="GO" id="GO:0006313">
    <property type="term" value="P:DNA transposition"/>
    <property type="evidence" value="ECO:0007669"/>
    <property type="project" value="InterPro"/>
</dbReference>
<evidence type="ECO:0000259" key="1">
    <source>
        <dbReference type="SMART" id="SM01321"/>
    </source>
</evidence>
<dbReference type="GO" id="GO:0004803">
    <property type="term" value="F:transposase activity"/>
    <property type="evidence" value="ECO:0007669"/>
    <property type="project" value="InterPro"/>
</dbReference>
<evidence type="ECO:0000313" key="2">
    <source>
        <dbReference type="EMBL" id="KUG17021.1"/>
    </source>
</evidence>
<dbReference type="PANTHER" id="PTHR33360">
    <property type="entry name" value="TRANSPOSASE FOR INSERTION SEQUENCE ELEMENT IS200"/>
    <property type="match status" value="1"/>
</dbReference>
<comment type="caution">
    <text evidence="2">The sequence shown here is derived from an EMBL/GenBank/DDBJ whole genome shotgun (WGS) entry which is preliminary data.</text>
</comment>
<reference evidence="2" key="1">
    <citation type="journal article" date="2015" name="Proc. Natl. Acad. Sci. U.S.A.">
        <title>Networks of energetic and metabolic interactions define dynamics in microbial communities.</title>
        <authorList>
            <person name="Embree M."/>
            <person name="Liu J.K."/>
            <person name="Al-Bassam M.M."/>
            <person name="Zengler K."/>
        </authorList>
    </citation>
    <scope>NUCLEOTIDE SEQUENCE</scope>
</reference>
<organism evidence="2">
    <name type="scientific">hydrocarbon metagenome</name>
    <dbReference type="NCBI Taxonomy" id="938273"/>
    <lineage>
        <taxon>unclassified sequences</taxon>
        <taxon>metagenomes</taxon>
        <taxon>ecological metagenomes</taxon>
    </lineage>
</organism>
<proteinExistence type="predicted"/>
<dbReference type="InterPro" id="IPR002686">
    <property type="entry name" value="Transposase_17"/>
</dbReference>
<dbReference type="NCBIfam" id="NF033573">
    <property type="entry name" value="transpos_IS200"/>
    <property type="match status" value="1"/>
</dbReference>
<accession>A0A0W8F835</accession>
<gene>
    <name evidence="2" type="ORF">ASZ90_013282</name>
</gene>
<name>A0A0W8F835_9ZZZZ</name>
<dbReference type="Pfam" id="PF01797">
    <property type="entry name" value="Y1_Tnp"/>
    <property type="match status" value="1"/>
</dbReference>